<feature type="region of interest" description="Disordered" evidence="1">
    <location>
        <begin position="15"/>
        <end position="35"/>
    </location>
</feature>
<proteinExistence type="predicted"/>
<gene>
    <name evidence="3" type="primary">CCDC180</name>
    <name evidence="3" type="ORF">FJT64_008823</name>
</gene>
<feature type="domain" description="DUF4455" evidence="2">
    <location>
        <begin position="124"/>
        <end position="341"/>
    </location>
</feature>
<dbReference type="InterPro" id="IPR028089">
    <property type="entry name" value="DUF4455"/>
</dbReference>
<dbReference type="AlphaFoldDB" id="A0A6A4VTN7"/>
<sequence>MSVRPLEDVWEVRGLPVVGDPSDPGQVTASGPRAVSSSDLRAAADDGGGVVGRVAIIRKQRFVRLEQERRREMRLVESRIEQVAVEEARRMTKLLGYGEDDLVRWKRRIEPQHFNTYSAADFTTLMEDLHAIYRARQEIIADCFSRQMSLEAERTARLRDVFKKYHPLLTRAFHKMPAEVEEQLELEAVALNEMILSNLRQYAELRFNRLTAEVEAKQKLKNLWKVRRDAWRTLNILQAEKRLSEYLRAAAVESHVEASLAELETCMDTVWQHYREHVTGLPDLFLKHVTDESVDEWQDQAYEILNSMSTMVTAHCKSYRRLYLDLENAWYEQLDKVGDDLVHR</sequence>
<protein>
    <submittedName>
        <fullName evidence="3">Coiled-coil domain-containing protein 180</fullName>
    </submittedName>
</protein>
<evidence type="ECO:0000259" key="2">
    <source>
        <dbReference type="Pfam" id="PF14643"/>
    </source>
</evidence>
<reference evidence="3 4" key="1">
    <citation type="submission" date="2019-07" db="EMBL/GenBank/DDBJ databases">
        <title>Draft genome assembly of a fouling barnacle, Amphibalanus amphitrite (Darwin, 1854): The first reference genome for Thecostraca.</title>
        <authorList>
            <person name="Kim W."/>
        </authorList>
    </citation>
    <scope>NUCLEOTIDE SEQUENCE [LARGE SCALE GENOMIC DNA]</scope>
    <source>
        <strain evidence="3">SNU_AA5</strain>
        <tissue evidence="3">Soma without cirri and trophi</tissue>
    </source>
</reference>
<dbReference type="Proteomes" id="UP000440578">
    <property type="component" value="Unassembled WGS sequence"/>
</dbReference>
<accession>A0A6A4VTN7</accession>
<organism evidence="3 4">
    <name type="scientific">Amphibalanus amphitrite</name>
    <name type="common">Striped barnacle</name>
    <name type="synonym">Balanus amphitrite</name>
    <dbReference type="NCBI Taxonomy" id="1232801"/>
    <lineage>
        <taxon>Eukaryota</taxon>
        <taxon>Metazoa</taxon>
        <taxon>Ecdysozoa</taxon>
        <taxon>Arthropoda</taxon>
        <taxon>Crustacea</taxon>
        <taxon>Multicrustacea</taxon>
        <taxon>Cirripedia</taxon>
        <taxon>Thoracica</taxon>
        <taxon>Thoracicalcarea</taxon>
        <taxon>Balanomorpha</taxon>
        <taxon>Balanoidea</taxon>
        <taxon>Balanidae</taxon>
        <taxon>Amphibalaninae</taxon>
        <taxon>Amphibalanus</taxon>
    </lineage>
</organism>
<evidence type="ECO:0000313" key="4">
    <source>
        <dbReference type="Proteomes" id="UP000440578"/>
    </source>
</evidence>
<comment type="caution">
    <text evidence="3">The sequence shown here is derived from an EMBL/GenBank/DDBJ whole genome shotgun (WGS) entry which is preliminary data.</text>
</comment>
<keyword evidence="4" id="KW-1185">Reference proteome</keyword>
<evidence type="ECO:0000256" key="1">
    <source>
        <dbReference type="SAM" id="MobiDB-lite"/>
    </source>
</evidence>
<dbReference type="EMBL" id="VIIS01001755">
    <property type="protein sequence ID" value="KAF0293278.1"/>
    <property type="molecule type" value="Genomic_DNA"/>
</dbReference>
<evidence type="ECO:0000313" key="3">
    <source>
        <dbReference type="EMBL" id="KAF0293278.1"/>
    </source>
</evidence>
<dbReference type="OrthoDB" id="6395827at2759"/>
<name>A0A6A4VTN7_AMPAM</name>
<dbReference type="Pfam" id="PF14643">
    <property type="entry name" value="DUF4455"/>
    <property type="match status" value="1"/>
</dbReference>